<protein>
    <recommendedName>
        <fullName evidence="5">EIPR1-like beta-propeller domain-containing protein</fullName>
    </recommendedName>
</protein>
<evidence type="ECO:0000313" key="7">
    <source>
        <dbReference type="Proteomes" id="UP001175271"/>
    </source>
</evidence>
<dbReference type="Pfam" id="PF00400">
    <property type="entry name" value="WD40"/>
    <property type="match status" value="1"/>
</dbReference>
<comment type="caution">
    <text evidence="6">The sequence shown here is derived from an EMBL/GenBank/DDBJ whole genome shotgun (WGS) entry which is preliminary data.</text>
</comment>
<dbReference type="GO" id="GO:0016567">
    <property type="term" value="P:protein ubiquitination"/>
    <property type="evidence" value="ECO:0007669"/>
    <property type="project" value="TreeGrafter"/>
</dbReference>
<feature type="repeat" description="WD" evidence="4">
    <location>
        <begin position="195"/>
        <end position="236"/>
    </location>
</feature>
<sequence>MEAPLMCGIDLPARTIVSVANEEATQFVVGSLGLKAENQLVLLEVDDEFSQITNTVFPHVCGEMWALAAHPARPDVVATCFLATDSGGGVRAGAKLWRFGGDRLEALADFSLPEGAQKADAISLSRSGTKAGVTSDHAISFFSLADDGIQTERTESVEYKKLGALTWNPQTSGIAIAADSSILCIDTRSFETQNVIGAYSRVRHVDFNPNVPTYLASAGDDGAAIWDLRNSSYPVATLSDHLHWVWNARYNPIHDQLLLTSGSDAKVFLHCLASLSSDETQEEEGAERLPDGRLDSVEDHEESVYGCAWASSDPWIYASVSYDGRVILSRVRREHKYRILQI</sequence>
<dbReference type="SUPFAM" id="SSF101908">
    <property type="entry name" value="Putative isomerase YbhE"/>
    <property type="match status" value="1"/>
</dbReference>
<evidence type="ECO:0000256" key="2">
    <source>
        <dbReference type="ARBA" id="ARBA00022574"/>
    </source>
</evidence>
<dbReference type="InterPro" id="IPR015943">
    <property type="entry name" value="WD40/YVTN_repeat-like_dom_sf"/>
</dbReference>
<dbReference type="EMBL" id="JAUCMV010000001">
    <property type="protein sequence ID" value="KAK0425769.1"/>
    <property type="molecule type" value="Genomic_DNA"/>
</dbReference>
<evidence type="ECO:0000256" key="4">
    <source>
        <dbReference type="PROSITE-ProRule" id="PRU00221"/>
    </source>
</evidence>
<keyword evidence="2 4" id="KW-0853">WD repeat</keyword>
<dbReference type="Gene3D" id="2.130.10.10">
    <property type="entry name" value="YVTN repeat-like/Quinoprotein amine dehydrogenase"/>
    <property type="match status" value="1"/>
</dbReference>
<dbReference type="PANTHER" id="PTHR14205">
    <property type="entry name" value="WD-REPEAT PROTEIN"/>
    <property type="match status" value="1"/>
</dbReference>
<dbReference type="InterPro" id="IPR040323">
    <property type="entry name" value="EIPR1"/>
</dbReference>
<evidence type="ECO:0000256" key="3">
    <source>
        <dbReference type="ARBA" id="ARBA00022737"/>
    </source>
</evidence>
<feature type="domain" description="EIPR1-like beta-propeller" evidence="5">
    <location>
        <begin position="5"/>
        <end position="269"/>
    </location>
</feature>
<dbReference type="Pfam" id="PF23609">
    <property type="entry name" value="Beta-prop_EIPR1"/>
    <property type="match status" value="1"/>
</dbReference>
<dbReference type="PROSITE" id="PS50082">
    <property type="entry name" value="WD_REPEATS_2"/>
    <property type="match status" value="1"/>
</dbReference>
<proteinExistence type="inferred from homology"/>
<dbReference type="AlphaFoldDB" id="A0AA39IMG5"/>
<keyword evidence="7" id="KW-1185">Reference proteome</keyword>
<accession>A0AA39IMG5</accession>
<organism evidence="6 7">
    <name type="scientific">Steinernema hermaphroditum</name>
    <dbReference type="NCBI Taxonomy" id="289476"/>
    <lineage>
        <taxon>Eukaryota</taxon>
        <taxon>Metazoa</taxon>
        <taxon>Ecdysozoa</taxon>
        <taxon>Nematoda</taxon>
        <taxon>Chromadorea</taxon>
        <taxon>Rhabditida</taxon>
        <taxon>Tylenchina</taxon>
        <taxon>Panagrolaimomorpha</taxon>
        <taxon>Strongyloidoidea</taxon>
        <taxon>Steinernematidae</taxon>
        <taxon>Steinernema</taxon>
    </lineage>
</organism>
<evidence type="ECO:0000259" key="5">
    <source>
        <dbReference type="Pfam" id="PF23609"/>
    </source>
</evidence>
<name>A0AA39IMG5_9BILA</name>
<gene>
    <name evidence="6" type="ORF">QR680_009374</name>
</gene>
<evidence type="ECO:0000256" key="1">
    <source>
        <dbReference type="ARBA" id="ARBA00005672"/>
    </source>
</evidence>
<dbReference type="PANTHER" id="PTHR14205:SF15">
    <property type="entry name" value="EARP AND GARP COMPLEX-INTERACTING PROTEIN 1"/>
    <property type="match status" value="1"/>
</dbReference>
<reference evidence="6" key="1">
    <citation type="submission" date="2023-06" db="EMBL/GenBank/DDBJ databases">
        <title>Genomic analysis of the entomopathogenic nematode Steinernema hermaphroditum.</title>
        <authorList>
            <person name="Schwarz E.M."/>
            <person name="Heppert J.K."/>
            <person name="Baniya A."/>
            <person name="Schwartz H.T."/>
            <person name="Tan C.-H."/>
            <person name="Antoshechkin I."/>
            <person name="Sternberg P.W."/>
            <person name="Goodrich-Blair H."/>
            <person name="Dillman A.R."/>
        </authorList>
    </citation>
    <scope>NUCLEOTIDE SEQUENCE</scope>
    <source>
        <strain evidence="6">PS9179</strain>
        <tissue evidence="6">Whole animal</tissue>
    </source>
</reference>
<dbReference type="InterPro" id="IPR001680">
    <property type="entry name" value="WD40_rpt"/>
</dbReference>
<dbReference type="SMART" id="SM00320">
    <property type="entry name" value="WD40"/>
    <property type="match status" value="3"/>
</dbReference>
<dbReference type="InterPro" id="IPR059104">
    <property type="entry name" value="Beta-prop_EIPR1-like"/>
</dbReference>
<dbReference type="Proteomes" id="UP001175271">
    <property type="component" value="Unassembled WGS sequence"/>
</dbReference>
<comment type="similarity">
    <text evidence="1">Belongs to the WD repeat EIPR1 family.</text>
</comment>
<keyword evidence="3" id="KW-0677">Repeat</keyword>
<evidence type="ECO:0000313" key="6">
    <source>
        <dbReference type="EMBL" id="KAK0425769.1"/>
    </source>
</evidence>